<dbReference type="Proteomes" id="UP000001631">
    <property type="component" value="Unassembled WGS sequence"/>
</dbReference>
<dbReference type="RefSeq" id="XP_045291142.1">
    <property type="nucleotide sequence ID" value="XM_045427167.1"/>
</dbReference>
<accession>C0NAH1</accession>
<gene>
    <name evidence="1" type="ORF">HCBG_00117</name>
</gene>
<dbReference type="VEuPathDB" id="FungiDB:I7I50_01594"/>
<keyword evidence="2" id="KW-1185">Reference proteome</keyword>
<organism evidence="1 2">
    <name type="scientific">Ajellomyces capsulatus (strain G186AR / H82 / ATCC MYA-2454 / RMSCC 2432)</name>
    <name type="common">Darling's disease fungus</name>
    <name type="synonym">Histoplasma capsulatum</name>
    <dbReference type="NCBI Taxonomy" id="447093"/>
    <lineage>
        <taxon>Eukaryota</taxon>
        <taxon>Fungi</taxon>
        <taxon>Dikarya</taxon>
        <taxon>Ascomycota</taxon>
        <taxon>Pezizomycotina</taxon>
        <taxon>Eurotiomycetes</taxon>
        <taxon>Eurotiomycetidae</taxon>
        <taxon>Onygenales</taxon>
        <taxon>Ajellomycetaceae</taxon>
        <taxon>Histoplasma</taxon>
    </lineage>
</organism>
<dbReference type="SUPFAM" id="SSF56112">
    <property type="entry name" value="Protein kinase-like (PK-like)"/>
    <property type="match status" value="1"/>
</dbReference>
<dbReference type="InterPro" id="IPR011009">
    <property type="entry name" value="Kinase-like_dom_sf"/>
</dbReference>
<evidence type="ECO:0008006" key="3">
    <source>
        <dbReference type="Google" id="ProtNLM"/>
    </source>
</evidence>
<evidence type="ECO:0000313" key="2">
    <source>
        <dbReference type="Proteomes" id="UP000001631"/>
    </source>
</evidence>
<dbReference type="Gene3D" id="1.10.510.10">
    <property type="entry name" value="Transferase(Phosphotransferase) domain 1"/>
    <property type="match status" value="1"/>
</dbReference>
<dbReference type="HOGENOM" id="CLU_1695003_0_0_1"/>
<evidence type="ECO:0000313" key="1">
    <source>
        <dbReference type="EMBL" id="EEH10662.1"/>
    </source>
</evidence>
<sequence>MGAPAWRTNEMSSNVFRVGLRTCGHCSIKELKHVSRCVLEALATLHDDGYVRTDVKLDNIFANYKEGDVRFSEVQLGDLDGSYNADSSYAKAGTLPINFIYGGNFNIFRPRTVLYDHEEYGLEVLKQQFRYFGPSPVKCEEIASPETITAILYLMHDVPQSK</sequence>
<dbReference type="AlphaFoldDB" id="C0NAH1"/>
<reference evidence="1" key="1">
    <citation type="submission" date="2009-02" db="EMBL/GenBank/DDBJ databases">
        <title>The Genome Sequence of Ajellomyces capsulatus strain G186AR.</title>
        <authorList>
            <consortium name="The Broad Institute Genome Sequencing Platform"/>
            <person name="Champion M."/>
            <person name="Cuomo C."/>
            <person name="Ma L.-J."/>
            <person name="Henn M.R."/>
            <person name="Sil A."/>
            <person name="Goldman B."/>
            <person name="Young S.K."/>
            <person name="Kodira C.D."/>
            <person name="Zeng Q."/>
            <person name="Koehrsen M."/>
            <person name="Alvarado L."/>
            <person name="Berlin A."/>
            <person name="Borenstein D."/>
            <person name="Chen Z."/>
            <person name="Engels R."/>
            <person name="Freedman E."/>
            <person name="Gellesch M."/>
            <person name="Goldberg J."/>
            <person name="Griggs A."/>
            <person name="Gujja S."/>
            <person name="Heiman D."/>
            <person name="Hepburn T."/>
            <person name="Howarth C."/>
            <person name="Jen D."/>
            <person name="Larson L."/>
            <person name="Lewis B."/>
            <person name="Mehta T."/>
            <person name="Park D."/>
            <person name="Pearson M."/>
            <person name="Roberts A."/>
            <person name="Saif S."/>
            <person name="Shea T."/>
            <person name="Shenoy N."/>
            <person name="Sisk P."/>
            <person name="Stolte C."/>
            <person name="Sykes S."/>
            <person name="Walk T."/>
            <person name="White J."/>
            <person name="Yandava C."/>
            <person name="Klein B."/>
            <person name="McEwen J.G."/>
            <person name="Puccia R."/>
            <person name="Goldman G.H."/>
            <person name="Felipe M.S."/>
            <person name="Nino-Vega G."/>
            <person name="San-Blas G."/>
            <person name="Taylor J."/>
            <person name="Mendoza L."/>
            <person name="Galagan J."/>
            <person name="Nusbaum C."/>
            <person name="Birren B."/>
        </authorList>
    </citation>
    <scope>NUCLEOTIDE SEQUENCE</scope>
    <source>
        <strain evidence="1">G186AR</strain>
    </source>
</reference>
<dbReference type="InParanoid" id="C0NAH1"/>
<protein>
    <recommendedName>
        <fullName evidence="3">Protein kinase domain-containing protein</fullName>
    </recommendedName>
</protein>
<name>C0NAH1_AJECG</name>
<dbReference type="STRING" id="447093.C0NAH1"/>
<proteinExistence type="predicted"/>
<dbReference type="EMBL" id="GG663363">
    <property type="protein sequence ID" value="EEH10662.1"/>
    <property type="molecule type" value="Genomic_DNA"/>
</dbReference>
<dbReference type="GeneID" id="69033134"/>